<sequence>MKKVNLRDLYPDVYKTDAFLEVTDEVQAVFQSDERAEAAYERKMYRYKAQYSLDCENGIENAVLRKLETPEMLLEEKQLREQIYSAVMALPKKQARRIYARYYLGMSVNEIARAEGVDPSRVRDSIRRGLKQLAKYF</sequence>
<evidence type="ECO:0000259" key="1">
    <source>
        <dbReference type="Pfam" id="PF08281"/>
    </source>
</evidence>
<dbReference type="SUPFAM" id="SSF88659">
    <property type="entry name" value="Sigma3 and sigma4 domains of RNA polymerase sigma factors"/>
    <property type="match status" value="1"/>
</dbReference>
<dbReference type="Pfam" id="PF08281">
    <property type="entry name" value="Sigma70_r4_2"/>
    <property type="match status" value="1"/>
</dbReference>
<dbReference type="GO" id="GO:0016987">
    <property type="term" value="F:sigma factor activity"/>
    <property type="evidence" value="ECO:0007669"/>
    <property type="project" value="InterPro"/>
</dbReference>
<comment type="caution">
    <text evidence="2">The sequence shown here is derived from an EMBL/GenBank/DDBJ whole genome shotgun (WGS) entry which is preliminary data.</text>
</comment>
<evidence type="ECO:0000313" key="3">
    <source>
        <dbReference type="Proteomes" id="UP000660861"/>
    </source>
</evidence>
<proteinExistence type="predicted"/>
<feature type="domain" description="RNA polymerase sigma factor 70 region 4 type 2" evidence="1">
    <location>
        <begin position="80"/>
        <end position="133"/>
    </location>
</feature>
<evidence type="ECO:0000313" key="2">
    <source>
        <dbReference type="EMBL" id="MBC8571434.1"/>
    </source>
</evidence>
<reference evidence="2" key="1">
    <citation type="submission" date="2020-08" db="EMBL/GenBank/DDBJ databases">
        <title>Genome public.</title>
        <authorList>
            <person name="Liu C."/>
            <person name="Sun Q."/>
        </authorList>
    </citation>
    <scope>NUCLEOTIDE SEQUENCE</scope>
    <source>
        <strain evidence="2">NSJ-54</strain>
    </source>
</reference>
<organism evidence="2 3">
    <name type="scientific">Zongyangia hominis</name>
    <dbReference type="NCBI Taxonomy" id="2763677"/>
    <lineage>
        <taxon>Bacteria</taxon>
        <taxon>Bacillati</taxon>
        <taxon>Bacillota</taxon>
        <taxon>Clostridia</taxon>
        <taxon>Eubacteriales</taxon>
        <taxon>Oscillospiraceae</taxon>
        <taxon>Zongyangia</taxon>
    </lineage>
</organism>
<dbReference type="Proteomes" id="UP000660861">
    <property type="component" value="Unassembled WGS sequence"/>
</dbReference>
<gene>
    <name evidence="2" type="ORF">H8709_11470</name>
</gene>
<accession>A0A926EFY0</accession>
<dbReference type="EMBL" id="JACRTC010000013">
    <property type="protein sequence ID" value="MBC8571434.1"/>
    <property type="molecule type" value="Genomic_DNA"/>
</dbReference>
<dbReference type="AlphaFoldDB" id="A0A926EFY0"/>
<dbReference type="InterPro" id="IPR036388">
    <property type="entry name" value="WH-like_DNA-bd_sf"/>
</dbReference>
<keyword evidence="3" id="KW-1185">Reference proteome</keyword>
<name>A0A926EFY0_9FIRM</name>
<protein>
    <submittedName>
        <fullName evidence="2">Sigma-70 family RNA polymerase sigma factor</fullName>
    </submittedName>
</protein>
<dbReference type="RefSeq" id="WP_002587450.1">
    <property type="nucleotide sequence ID" value="NZ_JACRTC010000013.1"/>
</dbReference>
<dbReference type="GO" id="GO:0006352">
    <property type="term" value="P:DNA-templated transcription initiation"/>
    <property type="evidence" value="ECO:0007669"/>
    <property type="project" value="InterPro"/>
</dbReference>
<dbReference type="Gene3D" id="1.10.10.10">
    <property type="entry name" value="Winged helix-like DNA-binding domain superfamily/Winged helix DNA-binding domain"/>
    <property type="match status" value="1"/>
</dbReference>
<dbReference type="GO" id="GO:0003677">
    <property type="term" value="F:DNA binding"/>
    <property type="evidence" value="ECO:0007669"/>
    <property type="project" value="InterPro"/>
</dbReference>
<dbReference type="InterPro" id="IPR013249">
    <property type="entry name" value="RNA_pol_sigma70_r4_t2"/>
</dbReference>
<dbReference type="InterPro" id="IPR013324">
    <property type="entry name" value="RNA_pol_sigma_r3/r4-like"/>
</dbReference>